<name>A0A8S3FUN4_9BILA</name>
<dbReference type="AlphaFoldDB" id="A0A8S3FUN4"/>
<sequence>FIPVNTTCDDDPTKDHLAPAASTIVLDNLTHVKACRFYLLNDRLIWLSFFLVGNIGEIIV</sequence>
<proteinExistence type="predicted"/>
<evidence type="ECO:0000313" key="1">
    <source>
        <dbReference type="EMBL" id="CAF5137689.1"/>
    </source>
</evidence>
<comment type="caution">
    <text evidence="1">The sequence shown here is derived from an EMBL/GenBank/DDBJ whole genome shotgun (WGS) entry which is preliminary data.</text>
</comment>
<protein>
    <submittedName>
        <fullName evidence="1">Uncharacterized protein</fullName>
    </submittedName>
</protein>
<dbReference type="EMBL" id="CAJOBH010250748">
    <property type="protein sequence ID" value="CAF5137689.1"/>
    <property type="molecule type" value="Genomic_DNA"/>
</dbReference>
<feature type="non-terminal residue" evidence="1">
    <location>
        <position position="1"/>
    </location>
</feature>
<organism evidence="1 2">
    <name type="scientific">Rotaria magnacalcarata</name>
    <dbReference type="NCBI Taxonomy" id="392030"/>
    <lineage>
        <taxon>Eukaryota</taxon>
        <taxon>Metazoa</taxon>
        <taxon>Spiralia</taxon>
        <taxon>Gnathifera</taxon>
        <taxon>Rotifera</taxon>
        <taxon>Eurotatoria</taxon>
        <taxon>Bdelloidea</taxon>
        <taxon>Philodinida</taxon>
        <taxon>Philodinidae</taxon>
        <taxon>Rotaria</taxon>
    </lineage>
</organism>
<dbReference type="Proteomes" id="UP000681967">
    <property type="component" value="Unassembled WGS sequence"/>
</dbReference>
<reference evidence="1" key="1">
    <citation type="submission" date="2021-02" db="EMBL/GenBank/DDBJ databases">
        <authorList>
            <person name="Nowell W R."/>
        </authorList>
    </citation>
    <scope>NUCLEOTIDE SEQUENCE</scope>
</reference>
<gene>
    <name evidence="1" type="ORF">BYL167_LOCUS69605</name>
</gene>
<evidence type="ECO:0000313" key="2">
    <source>
        <dbReference type="Proteomes" id="UP000681967"/>
    </source>
</evidence>
<accession>A0A8S3FUN4</accession>